<dbReference type="EMBL" id="OMOQ01000001">
    <property type="protein sequence ID" value="SPH17455.1"/>
    <property type="molecule type" value="Genomic_DNA"/>
</dbReference>
<evidence type="ECO:0008006" key="3">
    <source>
        <dbReference type="Google" id="ProtNLM"/>
    </source>
</evidence>
<organism evidence="1 2">
    <name type="scientific">Albidovulum aquaemixtae</name>
    <dbReference type="NCBI Taxonomy" id="1542388"/>
    <lineage>
        <taxon>Bacteria</taxon>
        <taxon>Pseudomonadati</taxon>
        <taxon>Pseudomonadota</taxon>
        <taxon>Alphaproteobacteria</taxon>
        <taxon>Rhodobacterales</taxon>
        <taxon>Paracoccaceae</taxon>
        <taxon>Albidovulum</taxon>
    </lineage>
</organism>
<keyword evidence="2" id="KW-1185">Reference proteome</keyword>
<evidence type="ECO:0000313" key="1">
    <source>
        <dbReference type="EMBL" id="SPH17455.1"/>
    </source>
</evidence>
<protein>
    <recommendedName>
        <fullName evidence="3">Sulfotransferase domain-containing protein</fullName>
    </recommendedName>
</protein>
<sequence length="291" mass="32118">MQIVYHLGAHCTDEDRLVRALMKNRGTLAAAGISVPSPRRYRQLLPRIAKSLAGGPAAPDTQSVILDAVMEADEAERLIFSYDGLLCFPVNVVSERGFYATAPKRTAAYANLFPEARSEFFLALRNPATLIPDLIRRTKDGTYDALMSDTHPLSLRWSHVIRRMLAHVPEIDLTVWCNEDTPLIWPEVLRAVAGLGPEEALEGDFDLLAAIMTEDGLAKLKAYLDGHPPETVEERRRITTEFLAAHARPEELEVEIELPGWTIATVGDVTAAYEADCAEIAEMPGVTFIAP</sequence>
<dbReference type="RefSeq" id="WP_108851901.1">
    <property type="nucleotide sequence ID" value="NZ_OMOQ01000001.1"/>
</dbReference>
<proteinExistence type="predicted"/>
<dbReference type="OrthoDB" id="7816979at2"/>
<accession>A0A2R8B4C8</accession>
<gene>
    <name evidence="1" type="ORF">DEA8626_00977</name>
</gene>
<dbReference type="AlphaFoldDB" id="A0A2R8B4C8"/>
<reference evidence="1 2" key="1">
    <citation type="submission" date="2018-03" db="EMBL/GenBank/DDBJ databases">
        <authorList>
            <person name="Keele B.F."/>
        </authorList>
    </citation>
    <scope>NUCLEOTIDE SEQUENCE [LARGE SCALE GENOMIC DNA]</scope>
    <source>
        <strain evidence="1 2">CECT 8626</strain>
    </source>
</reference>
<evidence type="ECO:0000313" key="2">
    <source>
        <dbReference type="Proteomes" id="UP000244924"/>
    </source>
</evidence>
<name>A0A2R8B4C8_9RHOB</name>
<dbReference type="Proteomes" id="UP000244924">
    <property type="component" value="Unassembled WGS sequence"/>
</dbReference>